<feature type="compositionally biased region" description="Polar residues" evidence="1">
    <location>
        <begin position="50"/>
        <end position="61"/>
    </location>
</feature>
<feature type="region of interest" description="Disordered" evidence="1">
    <location>
        <begin position="50"/>
        <end position="83"/>
    </location>
</feature>
<protein>
    <submittedName>
        <fullName evidence="2">Uncharacterized protein</fullName>
    </submittedName>
</protein>
<dbReference type="Proteomes" id="UP000054937">
    <property type="component" value="Unassembled WGS sequence"/>
</dbReference>
<evidence type="ECO:0000313" key="2">
    <source>
        <dbReference type="EMBL" id="KRX06136.1"/>
    </source>
</evidence>
<feature type="region of interest" description="Disordered" evidence="1">
    <location>
        <begin position="1"/>
        <end position="33"/>
    </location>
</feature>
<evidence type="ECO:0000256" key="1">
    <source>
        <dbReference type="SAM" id="MobiDB-lite"/>
    </source>
</evidence>
<dbReference type="AlphaFoldDB" id="A0A0V0QW15"/>
<evidence type="ECO:0000313" key="3">
    <source>
        <dbReference type="Proteomes" id="UP000054937"/>
    </source>
</evidence>
<dbReference type="InParanoid" id="A0A0V0QW15"/>
<gene>
    <name evidence="2" type="ORF">PPERSA_00016</name>
</gene>
<keyword evidence="3" id="KW-1185">Reference proteome</keyword>
<feature type="region of interest" description="Disordered" evidence="1">
    <location>
        <begin position="277"/>
        <end position="316"/>
    </location>
</feature>
<sequence>MKGSTGRDGGNNREKIKSGSFYRKAGNRDVSPISTNFAIDKLKQVSANRQNDISPLNQIPISSDFKKRSQSTMKRAPSHSRNESYDLRQFKEQMSNTQNHLSYHQQAQAIQNSLKRRVQNQIKNGIKQEIQISDCASTKNIDQRTEKTPNSRSFTSHNASNYLVKFQDEHVQTPVSGGNTNLSSNKISKGNISNSHIGIQQLLSQNEKKLKNGSKKLIKHRREKSSENFSANLQNKSKSQQLSQSQYQENNNSNSESQQIDISSENIYIKKGNINLGKKNSQHSQKTNAHQNQSKKNQSRKESAKRISTYDGNQVQHQNNYLTNYSIFNDQKSTKNIKQQKKYSQQQQQQNISNSNVQTTTSYSGIQQQQLQQQQQQQQLLQFQKQSQSQKFQGSSSLSFNASTQEQFISQTIFDQNLCSQDNGVEEMHYYFVQFQQNAKKWMQRVELNNINKQ</sequence>
<feature type="compositionally biased region" description="Low complexity" evidence="1">
    <location>
        <begin position="342"/>
        <end position="359"/>
    </location>
</feature>
<dbReference type="EMBL" id="LDAU01000100">
    <property type="protein sequence ID" value="KRX06136.1"/>
    <property type="molecule type" value="Genomic_DNA"/>
</dbReference>
<comment type="caution">
    <text evidence="2">The sequence shown here is derived from an EMBL/GenBank/DDBJ whole genome shotgun (WGS) entry which is preliminary data.</text>
</comment>
<reference evidence="2 3" key="1">
    <citation type="journal article" date="2015" name="Sci. Rep.">
        <title>Genome of the facultative scuticociliatosis pathogen Pseudocohnilembus persalinus provides insight into its virulence through horizontal gene transfer.</title>
        <authorList>
            <person name="Xiong J."/>
            <person name="Wang G."/>
            <person name="Cheng J."/>
            <person name="Tian M."/>
            <person name="Pan X."/>
            <person name="Warren A."/>
            <person name="Jiang C."/>
            <person name="Yuan D."/>
            <person name="Miao W."/>
        </authorList>
    </citation>
    <scope>NUCLEOTIDE SEQUENCE [LARGE SCALE GENOMIC DNA]</scope>
    <source>
        <strain evidence="2">36N120E</strain>
    </source>
</reference>
<feature type="compositionally biased region" description="Polar residues" evidence="1">
    <location>
        <begin position="282"/>
        <end position="296"/>
    </location>
</feature>
<accession>A0A0V0QW15</accession>
<feature type="region of interest" description="Disordered" evidence="1">
    <location>
        <begin position="218"/>
        <end position="260"/>
    </location>
</feature>
<feature type="compositionally biased region" description="Low complexity" evidence="1">
    <location>
        <begin position="181"/>
        <end position="192"/>
    </location>
</feature>
<feature type="compositionally biased region" description="Low complexity" evidence="1">
    <location>
        <begin position="232"/>
        <end position="260"/>
    </location>
</feature>
<name>A0A0V0QW15_PSEPJ</name>
<feature type="region of interest" description="Disordered" evidence="1">
    <location>
        <begin position="333"/>
        <end position="359"/>
    </location>
</feature>
<feature type="region of interest" description="Disordered" evidence="1">
    <location>
        <begin position="172"/>
        <end position="192"/>
    </location>
</feature>
<organism evidence="2 3">
    <name type="scientific">Pseudocohnilembus persalinus</name>
    <name type="common">Ciliate</name>
    <dbReference type="NCBI Taxonomy" id="266149"/>
    <lineage>
        <taxon>Eukaryota</taxon>
        <taxon>Sar</taxon>
        <taxon>Alveolata</taxon>
        <taxon>Ciliophora</taxon>
        <taxon>Intramacronucleata</taxon>
        <taxon>Oligohymenophorea</taxon>
        <taxon>Scuticociliatia</taxon>
        <taxon>Philasterida</taxon>
        <taxon>Pseudocohnilembidae</taxon>
        <taxon>Pseudocohnilembus</taxon>
    </lineage>
</organism>
<proteinExistence type="predicted"/>